<dbReference type="Proteomes" id="UP000001941">
    <property type="component" value="Chromosome"/>
</dbReference>
<dbReference type="InterPro" id="IPR047057">
    <property type="entry name" value="MerR_fam"/>
</dbReference>
<evidence type="ECO:0000256" key="1">
    <source>
        <dbReference type="ARBA" id="ARBA00022491"/>
    </source>
</evidence>
<dbReference type="InterPro" id="IPR010499">
    <property type="entry name" value="AraC_E-bd"/>
</dbReference>
<dbReference type="RefSeq" id="WP_011447720.1">
    <property type="nucleotide sequence ID" value="NC_007796.1"/>
</dbReference>
<dbReference type="GeneID" id="3925074"/>
<dbReference type="InterPro" id="IPR009061">
    <property type="entry name" value="DNA-bd_dom_put_sf"/>
</dbReference>
<proteinExistence type="predicted"/>
<reference evidence="7" key="1">
    <citation type="journal article" date="2016" name="Stand. Genomic Sci.">
        <title>Complete genome sequence of Methanospirillum hungatei type strain JF1.</title>
        <authorList>
            <person name="Gunsalus R.P."/>
            <person name="Cook L.E."/>
            <person name="Crable B."/>
            <person name="Rohlin L."/>
            <person name="McDonald E."/>
            <person name="Mouttaki H."/>
            <person name="Sieber J.R."/>
            <person name="Poweleit N."/>
            <person name="Zhou H."/>
            <person name="Lapidus A.L."/>
            <person name="Daligault H.E."/>
            <person name="Land M."/>
            <person name="Gilna P."/>
            <person name="Ivanova N."/>
            <person name="Kyrpides N."/>
            <person name="Culley D.E."/>
            <person name="McInerney M.J."/>
        </authorList>
    </citation>
    <scope>NUCLEOTIDE SEQUENCE [LARGE SCALE GENOMIC DNA]</scope>
    <source>
        <strain evidence="7">ATCC 27890 / DSM 864 / NBRC 100397 / JF-1</strain>
    </source>
</reference>
<dbReference type="SMART" id="SM00871">
    <property type="entry name" value="AraC_E_bind"/>
    <property type="match status" value="1"/>
</dbReference>
<dbReference type="eggNOG" id="arCOG03200">
    <property type="taxonomic scope" value="Archaea"/>
</dbReference>
<evidence type="ECO:0000259" key="5">
    <source>
        <dbReference type="PROSITE" id="PS50937"/>
    </source>
</evidence>
<keyword evidence="4" id="KW-0804">Transcription</keyword>
<dbReference type="PANTHER" id="PTHR30204">
    <property type="entry name" value="REDOX-CYCLING DRUG-SENSING TRANSCRIPTIONAL ACTIVATOR SOXR"/>
    <property type="match status" value="1"/>
</dbReference>
<dbReference type="SMART" id="SM00422">
    <property type="entry name" value="HTH_MERR"/>
    <property type="match status" value="1"/>
</dbReference>
<organism evidence="6 7">
    <name type="scientific">Methanospirillum hungatei JF-1 (strain ATCC 27890 / DSM 864 / NBRC 100397 / JF-1)</name>
    <dbReference type="NCBI Taxonomy" id="323259"/>
    <lineage>
        <taxon>Archaea</taxon>
        <taxon>Methanobacteriati</taxon>
        <taxon>Methanobacteriota</taxon>
        <taxon>Stenosarchaea group</taxon>
        <taxon>Methanomicrobia</taxon>
        <taxon>Methanomicrobiales</taxon>
        <taxon>Methanospirillaceae</taxon>
        <taxon>Methanospirillum</taxon>
    </lineage>
</organism>
<dbReference type="Pfam" id="PF06445">
    <property type="entry name" value="GyrI-like"/>
    <property type="match status" value="1"/>
</dbReference>
<keyword evidence="7" id="KW-1185">Reference proteome</keyword>
<dbReference type="InterPro" id="IPR029442">
    <property type="entry name" value="GyrI-like"/>
</dbReference>
<dbReference type="KEGG" id="mhu:Mhun_0684"/>
<dbReference type="SUPFAM" id="SSF55136">
    <property type="entry name" value="Probable bacterial effector-binding domain"/>
    <property type="match status" value="1"/>
</dbReference>
<dbReference type="GO" id="GO:0003700">
    <property type="term" value="F:DNA-binding transcription factor activity"/>
    <property type="evidence" value="ECO:0007669"/>
    <property type="project" value="InterPro"/>
</dbReference>
<dbReference type="Gene3D" id="3.20.80.10">
    <property type="entry name" value="Regulatory factor, effector binding domain"/>
    <property type="match status" value="1"/>
</dbReference>
<dbReference type="EMBL" id="CP000254">
    <property type="protein sequence ID" value="ABD40437.1"/>
    <property type="molecule type" value="Genomic_DNA"/>
</dbReference>
<gene>
    <name evidence="6" type="ordered locus">Mhun_0684</name>
</gene>
<name>Q2FQG5_METHJ</name>
<evidence type="ECO:0000313" key="7">
    <source>
        <dbReference type="Proteomes" id="UP000001941"/>
    </source>
</evidence>
<dbReference type="InterPro" id="IPR000551">
    <property type="entry name" value="MerR-type_HTH_dom"/>
</dbReference>
<dbReference type="CDD" id="cd01107">
    <property type="entry name" value="HTH_BmrR"/>
    <property type="match status" value="1"/>
</dbReference>
<evidence type="ECO:0000313" key="6">
    <source>
        <dbReference type="EMBL" id="ABD40437.1"/>
    </source>
</evidence>
<dbReference type="HOGENOM" id="CLU_065103_2_2_2"/>
<sequence>MSSTMIPEKIPIGRFSMITRLTCKALRLYDETGLLSPAVKDRFTGYRYYQVSQIERGVMIRSLVDLGFPLAQIIEVLKAKEQGDDSTVAQLIQEQRKRVSAEIKRLQSIDHFLQRQQMEMFSMIVAEPTLKDIESLRVLSIRDKGTYEEVIPKLIGTLCQYFSSPQRGLEQVSITGPFMTIYHDGEYRESDADVEVAVPVTGRLPDQIPGITIRTMPGGRFASAIHKGPYQDAHESWGKLYEWTAKQGYEPKAPCRDNYLNDPDDVPEEELLTELLIPV</sequence>
<dbReference type="PROSITE" id="PS00552">
    <property type="entry name" value="HTH_MERR_1"/>
    <property type="match status" value="1"/>
</dbReference>
<dbReference type="InParanoid" id="Q2FQG5"/>
<dbReference type="PROSITE" id="PS50937">
    <property type="entry name" value="HTH_MERR_2"/>
    <property type="match status" value="1"/>
</dbReference>
<protein>
    <submittedName>
        <fullName evidence="6">Transcriptional regulator, MerR family</fullName>
    </submittedName>
</protein>
<dbReference type="Pfam" id="PF13411">
    <property type="entry name" value="MerR_1"/>
    <property type="match status" value="1"/>
</dbReference>
<keyword evidence="1" id="KW-0678">Repressor</keyword>
<dbReference type="InterPro" id="IPR011256">
    <property type="entry name" value="Reg_factor_effector_dom_sf"/>
</dbReference>
<evidence type="ECO:0000256" key="2">
    <source>
        <dbReference type="ARBA" id="ARBA00023015"/>
    </source>
</evidence>
<dbReference type="SUPFAM" id="SSF46955">
    <property type="entry name" value="Putative DNA-binding domain"/>
    <property type="match status" value="1"/>
</dbReference>
<accession>Q2FQG5</accession>
<keyword evidence="3" id="KW-0238">DNA-binding</keyword>
<keyword evidence="2" id="KW-0805">Transcription regulation</keyword>
<evidence type="ECO:0000256" key="3">
    <source>
        <dbReference type="ARBA" id="ARBA00023125"/>
    </source>
</evidence>
<dbReference type="OrthoDB" id="104532at2157"/>
<dbReference type="Gene3D" id="1.10.1660.10">
    <property type="match status" value="1"/>
</dbReference>
<dbReference type="EnsemblBacteria" id="ABD40437">
    <property type="protein sequence ID" value="ABD40437"/>
    <property type="gene ID" value="Mhun_0684"/>
</dbReference>
<dbReference type="STRING" id="323259.Mhun_0684"/>
<dbReference type="GO" id="GO:0003677">
    <property type="term" value="F:DNA binding"/>
    <property type="evidence" value="ECO:0007669"/>
    <property type="project" value="UniProtKB-KW"/>
</dbReference>
<dbReference type="PANTHER" id="PTHR30204:SF69">
    <property type="entry name" value="MERR-FAMILY TRANSCRIPTIONAL REGULATOR"/>
    <property type="match status" value="1"/>
</dbReference>
<feature type="domain" description="HTH merR-type" evidence="5">
    <location>
        <begin position="9"/>
        <end position="79"/>
    </location>
</feature>
<evidence type="ECO:0000256" key="4">
    <source>
        <dbReference type="ARBA" id="ARBA00023163"/>
    </source>
</evidence>
<dbReference type="AlphaFoldDB" id="Q2FQG5"/>